<feature type="compositionally biased region" description="Basic and acidic residues" evidence="1">
    <location>
        <begin position="280"/>
        <end position="299"/>
    </location>
</feature>
<proteinExistence type="predicted"/>
<protein>
    <submittedName>
        <fullName evidence="2">Uncharacterized protein</fullName>
    </submittedName>
</protein>
<sequence length="322" mass="35455">MPDDLDPPRRQKRHRACGKTQRSNPPHQLQAPHQPQPLTLPPPFFDSSLQILLTADPVDASSPSSIWRQLATATGLSLLQTKAYPPIPEPSHPLPEAAPEGCRRSLLRRGYARLPTSETIWGVPGAQAHARLCQRLASACTALRRLGWHLGWLLLYDEPWLLARMYGRFLERLSAGRLQLNPDFVFFHVEPGSRGWPPHRDRPSMPFLPSAGPGRLPAYITFWIALSAATPEQGCIYVLPADLDPLNDSSSLPPLPTATNHADDTAATFTVPAMDESNEESARRADAGHALSQKDRTTTSDEIDVAVQADLSVHDLQAVRAL</sequence>
<dbReference type="Pfam" id="PF05721">
    <property type="entry name" value="PhyH"/>
    <property type="match status" value="1"/>
</dbReference>
<comment type="caution">
    <text evidence="2">The sequence shown here is derived from an EMBL/GenBank/DDBJ whole genome shotgun (WGS) entry which is preliminary data.</text>
</comment>
<evidence type="ECO:0000313" key="3">
    <source>
        <dbReference type="Proteomes" id="UP001054857"/>
    </source>
</evidence>
<feature type="region of interest" description="Disordered" evidence="1">
    <location>
        <begin position="274"/>
        <end position="299"/>
    </location>
</feature>
<keyword evidence="3" id="KW-1185">Reference proteome</keyword>
<gene>
    <name evidence="2" type="ORF">Agub_g9924</name>
</gene>
<dbReference type="Proteomes" id="UP001054857">
    <property type="component" value="Unassembled WGS sequence"/>
</dbReference>
<evidence type="ECO:0000256" key="1">
    <source>
        <dbReference type="SAM" id="MobiDB-lite"/>
    </source>
</evidence>
<evidence type="ECO:0000313" key="2">
    <source>
        <dbReference type="EMBL" id="GFR48085.1"/>
    </source>
</evidence>
<organism evidence="2 3">
    <name type="scientific">Astrephomene gubernaculifera</name>
    <dbReference type="NCBI Taxonomy" id="47775"/>
    <lineage>
        <taxon>Eukaryota</taxon>
        <taxon>Viridiplantae</taxon>
        <taxon>Chlorophyta</taxon>
        <taxon>core chlorophytes</taxon>
        <taxon>Chlorophyceae</taxon>
        <taxon>CS clade</taxon>
        <taxon>Chlamydomonadales</taxon>
        <taxon>Astrephomenaceae</taxon>
        <taxon>Astrephomene</taxon>
    </lineage>
</organism>
<reference evidence="2 3" key="1">
    <citation type="journal article" date="2021" name="Sci. Rep.">
        <title>Genome sequencing of the multicellular alga Astrephomene provides insights into convergent evolution of germ-soma differentiation.</title>
        <authorList>
            <person name="Yamashita S."/>
            <person name="Yamamoto K."/>
            <person name="Matsuzaki R."/>
            <person name="Suzuki S."/>
            <person name="Yamaguchi H."/>
            <person name="Hirooka S."/>
            <person name="Minakuchi Y."/>
            <person name="Miyagishima S."/>
            <person name="Kawachi M."/>
            <person name="Toyoda A."/>
            <person name="Nozaki H."/>
        </authorList>
    </citation>
    <scope>NUCLEOTIDE SEQUENCE [LARGE SCALE GENOMIC DNA]</scope>
    <source>
        <strain evidence="2 3">NIES-4017</strain>
    </source>
</reference>
<feature type="region of interest" description="Disordered" evidence="1">
    <location>
        <begin position="1"/>
        <end position="42"/>
    </location>
</feature>
<dbReference type="Gene3D" id="2.60.120.620">
    <property type="entry name" value="q2cbj1_9rhob like domain"/>
    <property type="match status" value="1"/>
</dbReference>
<dbReference type="AlphaFoldDB" id="A0AAD3DU10"/>
<feature type="non-terminal residue" evidence="2">
    <location>
        <position position="322"/>
    </location>
</feature>
<dbReference type="InterPro" id="IPR008775">
    <property type="entry name" value="Phytyl_CoA_dOase-like"/>
</dbReference>
<dbReference type="SUPFAM" id="SSF51197">
    <property type="entry name" value="Clavaminate synthase-like"/>
    <property type="match status" value="1"/>
</dbReference>
<accession>A0AAD3DU10</accession>
<dbReference type="EMBL" id="BMAR01000021">
    <property type="protein sequence ID" value="GFR48085.1"/>
    <property type="molecule type" value="Genomic_DNA"/>
</dbReference>
<name>A0AAD3DU10_9CHLO</name>